<feature type="compositionally biased region" description="Low complexity" evidence="4">
    <location>
        <begin position="671"/>
        <end position="683"/>
    </location>
</feature>
<feature type="region of interest" description="Disordered" evidence="4">
    <location>
        <begin position="671"/>
        <end position="695"/>
    </location>
</feature>
<feature type="compositionally biased region" description="Basic and acidic residues" evidence="4">
    <location>
        <begin position="29"/>
        <end position="40"/>
    </location>
</feature>
<dbReference type="GO" id="GO:0046872">
    <property type="term" value="F:metal ion binding"/>
    <property type="evidence" value="ECO:0007669"/>
    <property type="project" value="UniProtKB-KW"/>
</dbReference>
<dbReference type="EMBL" id="SNRW01003029">
    <property type="protein sequence ID" value="KAA6390996.1"/>
    <property type="molecule type" value="Genomic_DNA"/>
</dbReference>
<reference evidence="6 7" key="1">
    <citation type="submission" date="2019-03" db="EMBL/GenBank/DDBJ databases">
        <title>Single cell metagenomics reveals metabolic interactions within the superorganism composed of flagellate Streblomastix strix and complex community of Bacteroidetes bacteria on its surface.</title>
        <authorList>
            <person name="Treitli S.C."/>
            <person name="Kolisko M."/>
            <person name="Husnik F."/>
            <person name="Keeling P."/>
            <person name="Hampl V."/>
        </authorList>
    </citation>
    <scope>NUCLEOTIDE SEQUENCE [LARGE SCALE GENOMIC DNA]</scope>
    <source>
        <strain evidence="6">ST1C</strain>
    </source>
</reference>
<accession>A0A5J4W8M5</accession>
<keyword evidence="2" id="KW-0479">Metal-binding</keyword>
<dbReference type="InterPro" id="IPR012827">
    <property type="entry name" value="Hemerythrin_metal-bd"/>
</dbReference>
<evidence type="ECO:0000313" key="6">
    <source>
        <dbReference type="EMBL" id="KAA6390996.1"/>
    </source>
</evidence>
<gene>
    <name evidence="6" type="ORF">EZS28_013476</name>
</gene>
<keyword evidence="5" id="KW-1133">Transmembrane helix</keyword>
<dbReference type="Gene3D" id="1.20.120.50">
    <property type="entry name" value="Hemerythrin-like"/>
    <property type="match status" value="1"/>
</dbReference>
<feature type="transmembrane region" description="Helical" evidence="5">
    <location>
        <begin position="109"/>
        <end position="128"/>
    </location>
</feature>
<evidence type="ECO:0000256" key="2">
    <source>
        <dbReference type="ARBA" id="ARBA00022723"/>
    </source>
</evidence>
<dbReference type="InterPro" id="IPR035938">
    <property type="entry name" value="Hemerythrin-like_sf"/>
</dbReference>
<feature type="region of interest" description="Disordered" evidence="4">
    <location>
        <begin position="1"/>
        <end position="53"/>
    </location>
</feature>
<protein>
    <submittedName>
        <fullName evidence="6">Uncharacterized protein</fullName>
    </submittedName>
</protein>
<organism evidence="6 7">
    <name type="scientific">Streblomastix strix</name>
    <dbReference type="NCBI Taxonomy" id="222440"/>
    <lineage>
        <taxon>Eukaryota</taxon>
        <taxon>Metamonada</taxon>
        <taxon>Preaxostyla</taxon>
        <taxon>Oxymonadida</taxon>
        <taxon>Streblomastigidae</taxon>
        <taxon>Streblomastix</taxon>
    </lineage>
</organism>
<name>A0A5J4W8M5_9EUKA</name>
<dbReference type="SUPFAM" id="SSF47188">
    <property type="entry name" value="Hemerythrin-like"/>
    <property type="match status" value="1"/>
</dbReference>
<evidence type="ECO:0000313" key="7">
    <source>
        <dbReference type="Proteomes" id="UP000324800"/>
    </source>
</evidence>
<evidence type="ECO:0000256" key="5">
    <source>
        <dbReference type="SAM" id="Phobius"/>
    </source>
</evidence>
<comment type="caution">
    <text evidence="6">The sequence shown here is derived from an EMBL/GenBank/DDBJ whole genome shotgun (WGS) entry which is preliminary data.</text>
</comment>
<dbReference type="CDD" id="cd12107">
    <property type="entry name" value="Hemerythrin"/>
    <property type="match status" value="1"/>
</dbReference>
<comment type="similarity">
    <text evidence="1">Belongs to the hemerythrin family.</text>
</comment>
<proteinExistence type="inferred from homology"/>
<evidence type="ECO:0000256" key="3">
    <source>
        <dbReference type="ARBA" id="ARBA00023004"/>
    </source>
</evidence>
<keyword evidence="3" id="KW-0408">Iron</keyword>
<keyword evidence="5" id="KW-0812">Transmembrane</keyword>
<keyword evidence="5" id="KW-0472">Membrane</keyword>
<evidence type="ECO:0000256" key="1">
    <source>
        <dbReference type="ARBA" id="ARBA00010587"/>
    </source>
</evidence>
<dbReference type="AlphaFoldDB" id="A0A5J4W8M5"/>
<evidence type="ECO:0000256" key="4">
    <source>
        <dbReference type="SAM" id="MobiDB-lite"/>
    </source>
</evidence>
<sequence>MHRHSSQNKIGIENIGGESQRILGDGEEQQNKDSEEDGKNKNRKMVQMQNIDDDEDDLEDKLRGIIRNAIPDKEWEENLDNQITKMQTAFQHLPTIINYSHIIRISLNIAIYFLAGLVPAILLIVFLLEINGHSASVLLSGYRGVQFMQSVCILLQFVANIGDTDISGVKIEDCNNIDKKLYRNNKPFNADEYPVIPSDLSSSTVLKDYSHVSKDRIHLQELLKSSFGLLRDITAATIEGQGEKNGDWTQDTKLQMATQQCDESVTYVMFAQNPDEPECPFNSIISSDKNDDASSGNNVGNTSKVNKFQTMSIGEDGSQVSRLKNNGVNKSHSNHYSHYRHNNKLKHKLSHSNAYDLKKSKASALSKMNSKTKQIRKTNAIQGSSEQPTLFVNINQSSVELMCFPERIYQFEIYKGYDLLNARFERKMRILSLRDPSFPALNISDPDFLYVVSAASFDLSLQYGSYTSQFLDSMHKAMSRLTTTHLITFIIQIVLYHITLIMALGPLKSALRTIQGLTSKMRALLPSDDEMYHSGDELSRIGIHAVDTGRKKIVELQGLIVDAVKNYAPHTEIHSLGSEMLQQMRTEFTTEERLMLQVNYPKEEREKHTTEHILLRQRMTLLIDALSDRLDATVFGALQILNTLTSQHFSGPDMDFGSYYADEMGLDIESDSLSGSEVSSVDGQAEKNATGSKTD</sequence>
<dbReference type="Proteomes" id="UP000324800">
    <property type="component" value="Unassembled WGS sequence"/>
</dbReference>